<dbReference type="Gene3D" id="1.10.357.10">
    <property type="entry name" value="Tetracycline Repressor, domain 2"/>
    <property type="match status" value="1"/>
</dbReference>
<dbReference type="PANTHER" id="PTHR47506">
    <property type="entry name" value="TRANSCRIPTIONAL REGULATORY PROTEIN"/>
    <property type="match status" value="1"/>
</dbReference>
<dbReference type="PROSITE" id="PS50977">
    <property type="entry name" value="HTH_TETR_2"/>
    <property type="match status" value="1"/>
</dbReference>
<dbReference type="AlphaFoldDB" id="A0A9Q9DA91"/>
<dbReference type="PRINTS" id="PR00455">
    <property type="entry name" value="HTHTETR"/>
</dbReference>
<dbReference type="EMBL" id="CP121308">
    <property type="protein sequence ID" value="WFP91154.1"/>
    <property type="molecule type" value="Genomic_DNA"/>
</dbReference>
<name>A0A9Q9DA91_ENSAD</name>
<dbReference type="InterPro" id="IPR023772">
    <property type="entry name" value="DNA-bd_HTH_TetR-type_CS"/>
</dbReference>
<evidence type="ECO:0000313" key="6">
    <source>
        <dbReference type="EMBL" id="USJ23767.1"/>
    </source>
</evidence>
<reference evidence="6" key="1">
    <citation type="submission" date="2022-06" db="EMBL/GenBank/DDBJ databases">
        <title>Physiological and biochemical characterization and genomic elucidation of a strain of the genus Ensifer adhaerens M8 that combines arsenic oxidation and chromium reduction.</title>
        <authorList>
            <person name="Li X."/>
            <person name="Yu c."/>
        </authorList>
    </citation>
    <scope>NUCLEOTIDE SEQUENCE</scope>
    <source>
        <strain evidence="6">M8</strain>
    </source>
</reference>
<dbReference type="SUPFAM" id="SSF46689">
    <property type="entry name" value="Homeodomain-like"/>
    <property type="match status" value="1"/>
</dbReference>
<evidence type="ECO:0000256" key="2">
    <source>
        <dbReference type="ARBA" id="ARBA00023125"/>
    </source>
</evidence>
<keyword evidence="2 4" id="KW-0238">DNA-binding</keyword>
<evidence type="ECO:0000313" key="8">
    <source>
        <dbReference type="Proteomes" id="UP001055460"/>
    </source>
</evidence>
<dbReference type="KEGG" id="eah:FA04_01860"/>
<dbReference type="GO" id="GO:0003677">
    <property type="term" value="F:DNA binding"/>
    <property type="evidence" value="ECO:0007669"/>
    <property type="project" value="UniProtKB-UniRule"/>
</dbReference>
<dbReference type="SUPFAM" id="SSF48498">
    <property type="entry name" value="Tetracyclin repressor-like, C-terminal domain"/>
    <property type="match status" value="1"/>
</dbReference>
<dbReference type="Pfam" id="PF00440">
    <property type="entry name" value="TetR_N"/>
    <property type="match status" value="1"/>
</dbReference>
<reference evidence="7 9" key="2">
    <citation type="submission" date="2023-03" db="EMBL/GenBank/DDBJ databases">
        <title>Comparative genome and transcriptome analysis combination mining strategies for increasing vitamin B12 production of Ensifer adhaerens strain.</title>
        <authorList>
            <person name="Yongheng L."/>
        </authorList>
    </citation>
    <scope>NUCLEOTIDE SEQUENCE [LARGE SCALE GENOMIC DNA]</scope>
    <source>
        <strain evidence="7 9">Casida A-T305</strain>
    </source>
</reference>
<evidence type="ECO:0000313" key="7">
    <source>
        <dbReference type="EMBL" id="WFP91154.1"/>
    </source>
</evidence>
<dbReference type="Gene3D" id="1.10.10.60">
    <property type="entry name" value="Homeodomain-like"/>
    <property type="match status" value="1"/>
</dbReference>
<dbReference type="InterPro" id="IPR001647">
    <property type="entry name" value="HTH_TetR"/>
</dbReference>
<feature type="domain" description="HTH tetR-type" evidence="5">
    <location>
        <begin position="8"/>
        <end position="68"/>
    </location>
</feature>
<dbReference type="PANTHER" id="PTHR47506:SF1">
    <property type="entry name" value="HTH-TYPE TRANSCRIPTIONAL REGULATOR YJDC"/>
    <property type="match status" value="1"/>
</dbReference>
<evidence type="ECO:0000256" key="3">
    <source>
        <dbReference type="ARBA" id="ARBA00023163"/>
    </source>
</evidence>
<sequence>MSRGRPRNFSRDEALASAMQLFWDKGYDNTSLSDLTRAMGLNPPSLYAAFGSKAQLFIEAVDLYGRTDGAGIWDELETVPTAKAAVHDLLRRTAENFTQRGEPRGCMVVLSAPQMAGGDAEVCDALKLRRLEKQMALEQRFERAVEEGELPVGVDCAAIAAYVASLQHGMSIQARDGATRETLVAIADCAAAGWDAMISANIRPD</sequence>
<keyword evidence="1" id="KW-0805">Transcription regulation</keyword>
<gene>
    <name evidence="6" type="ORF">NE863_01875</name>
    <name evidence="7" type="ORF">P4B07_01865</name>
</gene>
<proteinExistence type="predicted"/>
<dbReference type="InterPro" id="IPR009057">
    <property type="entry name" value="Homeodomain-like_sf"/>
</dbReference>
<dbReference type="OrthoDB" id="9795242at2"/>
<evidence type="ECO:0000259" key="5">
    <source>
        <dbReference type="PROSITE" id="PS50977"/>
    </source>
</evidence>
<dbReference type="PROSITE" id="PS01081">
    <property type="entry name" value="HTH_TETR_1"/>
    <property type="match status" value="1"/>
</dbReference>
<feature type="DNA-binding region" description="H-T-H motif" evidence="4">
    <location>
        <begin position="31"/>
        <end position="50"/>
    </location>
</feature>
<dbReference type="EMBL" id="CP098807">
    <property type="protein sequence ID" value="USJ23767.1"/>
    <property type="molecule type" value="Genomic_DNA"/>
</dbReference>
<keyword evidence="3" id="KW-0804">Transcription</keyword>
<evidence type="ECO:0000256" key="1">
    <source>
        <dbReference type="ARBA" id="ARBA00023015"/>
    </source>
</evidence>
<keyword evidence="9" id="KW-1185">Reference proteome</keyword>
<accession>A0A9Q9DA91</accession>
<dbReference type="Proteomes" id="UP001055460">
    <property type="component" value="Chromosome"/>
</dbReference>
<dbReference type="Pfam" id="PF16925">
    <property type="entry name" value="TetR_C_13"/>
    <property type="match status" value="1"/>
</dbReference>
<dbReference type="RefSeq" id="WP_034800870.1">
    <property type="nucleotide sequence ID" value="NZ_CP015880.1"/>
</dbReference>
<protein>
    <submittedName>
        <fullName evidence="6">TetR/AcrR family transcriptional regulator</fullName>
    </submittedName>
</protein>
<dbReference type="GeneID" id="29518118"/>
<dbReference type="Proteomes" id="UP001214094">
    <property type="component" value="Chromosome"/>
</dbReference>
<evidence type="ECO:0000313" key="9">
    <source>
        <dbReference type="Proteomes" id="UP001214094"/>
    </source>
</evidence>
<evidence type="ECO:0000256" key="4">
    <source>
        <dbReference type="PROSITE-ProRule" id="PRU00335"/>
    </source>
</evidence>
<dbReference type="InterPro" id="IPR036271">
    <property type="entry name" value="Tet_transcr_reg_TetR-rel_C_sf"/>
</dbReference>
<organism evidence="6 8">
    <name type="scientific">Ensifer adhaerens</name>
    <name type="common">Sinorhizobium morelense</name>
    <dbReference type="NCBI Taxonomy" id="106592"/>
    <lineage>
        <taxon>Bacteria</taxon>
        <taxon>Pseudomonadati</taxon>
        <taxon>Pseudomonadota</taxon>
        <taxon>Alphaproteobacteria</taxon>
        <taxon>Hyphomicrobiales</taxon>
        <taxon>Rhizobiaceae</taxon>
        <taxon>Sinorhizobium/Ensifer group</taxon>
        <taxon>Ensifer</taxon>
    </lineage>
</organism>
<dbReference type="InterPro" id="IPR011075">
    <property type="entry name" value="TetR_C"/>
</dbReference>